<dbReference type="Proteomes" id="UP000243499">
    <property type="component" value="Chromosome 4"/>
</dbReference>
<dbReference type="PANTHER" id="PTHR35122:SF1">
    <property type="entry name" value="OS03G0627000 PROTEIN"/>
    <property type="match status" value="1"/>
</dbReference>
<dbReference type="Gramene" id="PAN26129">
    <property type="protein sequence ID" value="PAN26129"/>
    <property type="gene ID" value="PAHAL_4G349500"/>
</dbReference>
<accession>A0A2S3HMF1</accession>
<dbReference type="Pfam" id="PF22272">
    <property type="entry name" value="LEA_3b"/>
    <property type="match status" value="1"/>
</dbReference>
<protein>
    <submittedName>
        <fullName evidence="2">Uncharacterized protein</fullName>
    </submittedName>
</protein>
<evidence type="ECO:0000256" key="1">
    <source>
        <dbReference type="SAM" id="MobiDB-lite"/>
    </source>
</evidence>
<feature type="region of interest" description="Disordered" evidence="1">
    <location>
        <begin position="113"/>
        <end position="137"/>
    </location>
</feature>
<proteinExistence type="predicted"/>
<organism evidence="2">
    <name type="scientific">Panicum hallii</name>
    <dbReference type="NCBI Taxonomy" id="206008"/>
    <lineage>
        <taxon>Eukaryota</taxon>
        <taxon>Viridiplantae</taxon>
        <taxon>Streptophyta</taxon>
        <taxon>Embryophyta</taxon>
        <taxon>Tracheophyta</taxon>
        <taxon>Spermatophyta</taxon>
        <taxon>Magnoliopsida</taxon>
        <taxon>Liliopsida</taxon>
        <taxon>Poales</taxon>
        <taxon>Poaceae</taxon>
        <taxon>PACMAD clade</taxon>
        <taxon>Panicoideae</taxon>
        <taxon>Panicodae</taxon>
        <taxon>Paniceae</taxon>
        <taxon>Panicinae</taxon>
        <taxon>Panicum</taxon>
        <taxon>Panicum sect. Panicum</taxon>
    </lineage>
</organism>
<dbReference type="AlphaFoldDB" id="A0A2S3HMF1"/>
<gene>
    <name evidence="2" type="ORF">PAHAL_4G349500</name>
</gene>
<feature type="compositionally biased region" description="Basic and acidic residues" evidence="1">
    <location>
        <begin position="40"/>
        <end position="54"/>
    </location>
</feature>
<sequence length="164" mass="16976">MSMATRAIAAATARRSGLAAALSSCRRGGARGLSHSSTQLRREEDQSADRHEEAAAVTAAQVEASLNRKNVEVVQGDRSSTLLPDEAVDALGGVGAEADDAWVPDHETGVFVPAEEATGNGSGSGGDGPHEQPGPSVLDQAVFVREDMEDVERPAVDMARADAK</sequence>
<name>A0A2S3HMF1_9POAL</name>
<feature type="region of interest" description="Disordered" evidence="1">
    <location>
        <begin position="25"/>
        <end position="54"/>
    </location>
</feature>
<evidence type="ECO:0000313" key="2">
    <source>
        <dbReference type="EMBL" id="PAN26129.1"/>
    </source>
</evidence>
<dbReference type="InterPro" id="IPR039291">
    <property type="entry name" value="At5g17165-like"/>
</dbReference>
<dbReference type="EMBL" id="CM008049">
    <property type="protein sequence ID" value="PAN26129.1"/>
    <property type="molecule type" value="Genomic_DNA"/>
</dbReference>
<reference evidence="2" key="1">
    <citation type="submission" date="2018-04" db="EMBL/GenBank/DDBJ databases">
        <title>WGS assembly of Panicum hallii.</title>
        <authorList>
            <person name="Lovell J."/>
            <person name="Jenkins J."/>
            <person name="Lowry D."/>
            <person name="Mamidi S."/>
            <person name="Sreedasyam A."/>
            <person name="Weng X."/>
            <person name="Barry K."/>
            <person name="Bonette J."/>
            <person name="Campitelli B."/>
            <person name="Daum C."/>
            <person name="Gordon S."/>
            <person name="Gould B."/>
            <person name="Lipzen A."/>
            <person name="Macqueen A."/>
            <person name="Palacio-Mejia J."/>
            <person name="Plott C."/>
            <person name="Shakirov E."/>
            <person name="Shu S."/>
            <person name="Yoshinaga Y."/>
            <person name="Zane M."/>
            <person name="Rokhsar D."/>
            <person name="Grimwood J."/>
            <person name="Schmutz J."/>
            <person name="Juenger T."/>
        </authorList>
    </citation>
    <scope>NUCLEOTIDE SEQUENCE [LARGE SCALE GENOMIC DNA]</scope>
    <source>
        <strain evidence="2">FIL2</strain>
    </source>
</reference>
<dbReference type="PANTHER" id="PTHR35122">
    <property type="entry name" value="OSJNBA0093F12.14 PROTEIN"/>
    <property type="match status" value="1"/>
</dbReference>